<protein>
    <recommendedName>
        <fullName evidence="1">Suppressor of fused-like domain-containing protein</fullName>
    </recommendedName>
</protein>
<gene>
    <name evidence="2" type="ORF">JOF53_000285</name>
</gene>
<accession>A0ABS5A4B3</accession>
<feature type="domain" description="Suppressor of fused-like" evidence="1">
    <location>
        <begin position="43"/>
        <end position="194"/>
    </location>
</feature>
<dbReference type="Pfam" id="PF05076">
    <property type="entry name" value="SUFU"/>
    <property type="match status" value="1"/>
</dbReference>
<organism evidence="2 3">
    <name type="scientific">Crossiella equi</name>
    <dbReference type="NCBI Taxonomy" id="130796"/>
    <lineage>
        <taxon>Bacteria</taxon>
        <taxon>Bacillati</taxon>
        <taxon>Actinomycetota</taxon>
        <taxon>Actinomycetes</taxon>
        <taxon>Pseudonocardiales</taxon>
        <taxon>Pseudonocardiaceae</taxon>
        <taxon>Crossiella</taxon>
    </lineage>
</organism>
<dbReference type="InterPro" id="IPR020941">
    <property type="entry name" value="SUFU-like_domain"/>
</dbReference>
<evidence type="ECO:0000313" key="2">
    <source>
        <dbReference type="EMBL" id="MBP2471413.1"/>
    </source>
</evidence>
<evidence type="ECO:0000259" key="1">
    <source>
        <dbReference type="Pfam" id="PF05076"/>
    </source>
</evidence>
<dbReference type="EMBL" id="JAGIOO010000001">
    <property type="protein sequence ID" value="MBP2471413.1"/>
    <property type="molecule type" value="Genomic_DNA"/>
</dbReference>
<evidence type="ECO:0000313" key="3">
    <source>
        <dbReference type="Proteomes" id="UP001519363"/>
    </source>
</evidence>
<dbReference type="PANTHER" id="PTHR10928">
    <property type="entry name" value="SUPPRESSOR OF FUSED"/>
    <property type="match status" value="1"/>
</dbReference>
<dbReference type="PANTHER" id="PTHR10928:SF2">
    <property type="entry name" value="SUPPRESSOR OF FUSED HOMOLOG"/>
    <property type="match status" value="1"/>
</dbReference>
<sequence>MTDSAAPGRDAIDAALALLYPGVPAQRRCFERGDGLEACLAYPAPGHWHYIGYGLSELYHAGPEEDPDWSGWGFELTLRVRRGAEAVAPDWPFRVVQHIATHVNTRLVLLEPGHRLDLRRPATGYPALPDAPDTGLTAYVLALDPELGELPTPNGAVRFLQAVGITAAEVADGAATVLARLALADPLLVTDPARAAPG</sequence>
<dbReference type="SUPFAM" id="SSF103359">
    <property type="entry name" value="Suppressor of Fused, N-terminal domain"/>
    <property type="match status" value="1"/>
</dbReference>
<dbReference type="InterPro" id="IPR037181">
    <property type="entry name" value="SUFU_N"/>
</dbReference>
<comment type="caution">
    <text evidence="2">The sequence shown here is derived from an EMBL/GenBank/DDBJ whole genome shotgun (WGS) entry which is preliminary data.</text>
</comment>
<keyword evidence="3" id="KW-1185">Reference proteome</keyword>
<proteinExistence type="predicted"/>
<name>A0ABS5A4B3_9PSEU</name>
<dbReference type="RefSeq" id="WP_086786766.1">
    <property type="nucleotide sequence ID" value="NZ_JAGIOO010000001.1"/>
</dbReference>
<dbReference type="Proteomes" id="UP001519363">
    <property type="component" value="Unassembled WGS sequence"/>
</dbReference>
<dbReference type="InterPro" id="IPR007768">
    <property type="entry name" value="Suppressor_of_fused"/>
</dbReference>
<reference evidence="2 3" key="1">
    <citation type="submission" date="2021-03" db="EMBL/GenBank/DDBJ databases">
        <title>Sequencing the genomes of 1000 actinobacteria strains.</title>
        <authorList>
            <person name="Klenk H.-P."/>
        </authorList>
    </citation>
    <scope>NUCLEOTIDE SEQUENCE [LARGE SCALE GENOMIC DNA]</scope>
    <source>
        <strain evidence="2 3">DSM 44580</strain>
    </source>
</reference>